<dbReference type="InterPro" id="IPR025537">
    <property type="entry name" value="DUF4423"/>
</dbReference>
<name>Q6MK53_BDEBA</name>
<dbReference type="Pfam" id="PF14394">
    <property type="entry name" value="DUF4423"/>
    <property type="match status" value="1"/>
</dbReference>
<gene>
    <name evidence="2" type="ordered locus">Bd2560</name>
</gene>
<dbReference type="PROSITE" id="PS50943">
    <property type="entry name" value="HTH_CROC1"/>
    <property type="match status" value="1"/>
</dbReference>
<dbReference type="KEGG" id="bba:Bd2560"/>
<dbReference type="InterPro" id="IPR011873">
    <property type="entry name" value="CHP02147"/>
</dbReference>
<dbReference type="NCBIfam" id="TIGR02147">
    <property type="entry name" value="Fsuc_second"/>
    <property type="match status" value="1"/>
</dbReference>
<dbReference type="GO" id="GO:0003677">
    <property type="term" value="F:DNA binding"/>
    <property type="evidence" value="ECO:0007669"/>
    <property type="project" value="InterPro"/>
</dbReference>
<dbReference type="STRING" id="264462.Bd2560"/>
<dbReference type="EMBL" id="BX842653">
    <property type="protein sequence ID" value="CAE80356.1"/>
    <property type="molecule type" value="Genomic_DNA"/>
</dbReference>
<dbReference type="InterPro" id="IPR010982">
    <property type="entry name" value="Lambda_DNA-bd_dom_sf"/>
</dbReference>
<dbReference type="Proteomes" id="UP000008080">
    <property type="component" value="Chromosome"/>
</dbReference>
<evidence type="ECO:0000313" key="3">
    <source>
        <dbReference type="Proteomes" id="UP000008080"/>
    </source>
</evidence>
<proteinExistence type="predicted"/>
<dbReference type="InterPro" id="IPR001387">
    <property type="entry name" value="Cro/C1-type_HTH"/>
</dbReference>
<keyword evidence="3" id="KW-1185">Reference proteome</keyword>
<dbReference type="SMART" id="SM00530">
    <property type="entry name" value="HTH_XRE"/>
    <property type="match status" value="1"/>
</dbReference>
<organism evidence="2 3">
    <name type="scientific">Bdellovibrio bacteriovorus (strain ATCC 15356 / DSM 50701 / NCIMB 9529 / HD100)</name>
    <dbReference type="NCBI Taxonomy" id="264462"/>
    <lineage>
        <taxon>Bacteria</taxon>
        <taxon>Pseudomonadati</taxon>
        <taxon>Bdellovibrionota</taxon>
        <taxon>Bdellovibrionia</taxon>
        <taxon>Bdellovibrionales</taxon>
        <taxon>Pseudobdellovibrionaceae</taxon>
        <taxon>Bdellovibrio</taxon>
    </lineage>
</organism>
<sequence length="239" mass="27832">MEHLEFLKLVRDELERRKMSRRHLALKAQIPSGRVSEILNGTRPLSPYYKGKITQALKLDPKHFVQTTKKRAKMHHPDRMLSQDELHFIRDWYHLAILSLVKTPDSNLDPAWFANRLAITTTQARSALKRLQKLKLIEEHQGRFVRTNTFLTTSKDIPSSVIRSMHLQLMDQSRSSLDKTPVEFRDVSHMMMAIDMSKLPQAKEEIRAFRKRMANILEDGNAEQVYLLGVQLVPLSKLK</sequence>
<evidence type="ECO:0000313" key="2">
    <source>
        <dbReference type="EMBL" id="CAE80356.1"/>
    </source>
</evidence>
<dbReference type="HOGENOM" id="CLU_061509_1_0_7"/>
<feature type="domain" description="HTH cro/C1-type" evidence="1">
    <location>
        <begin position="10"/>
        <end position="64"/>
    </location>
</feature>
<reference evidence="2 3" key="1">
    <citation type="journal article" date="2004" name="Science">
        <title>A predator unmasked: life cycle of Bdellovibrio bacteriovorus from a genomic perspective.</title>
        <authorList>
            <person name="Rendulic S."/>
            <person name="Jagtap P."/>
            <person name="Rosinus A."/>
            <person name="Eppinger M."/>
            <person name="Baar C."/>
            <person name="Lanz C."/>
            <person name="Keller H."/>
            <person name="Lambert C."/>
            <person name="Evans K.J."/>
            <person name="Goesmann A."/>
            <person name="Meyer F."/>
            <person name="Sockett R.E."/>
            <person name="Schuster S.C."/>
        </authorList>
    </citation>
    <scope>NUCLEOTIDE SEQUENCE [LARGE SCALE GENOMIC DNA]</scope>
    <source>
        <strain evidence="3">ATCC 15356 / DSM 50701 / NCIMB 9529 / HD100</strain>
    </source>
</reference>
<dbReference type="eggNOG" id="COG3093">
    <property type="taxonomic scope" value="Bacteria"/>
</dbReference>
<accession>Q6MK53</accession>
<dbReference type="AlphaFoldDB" id="Q6MK53"/>
<dbReference type="Gene3D" id="1.10.260.40">
    <property type="entry name" value="lambda repressor-like DNA-binding domains"/>
    <property type="match status" value="1"/>
</dbReference>
<evidence type="ECO:0000259" key="1">
    <source>
        <dbReference type="PROSITE" id="PS50943"/>
    </source>
</evidence>
<dbReference type="SUPFAM" id="SSF47413">
    <property type="entry name" value="lambda repressor-like DNA-binding domains"/>
    <property type="match status" value="1"/>
</dbReference>
<protein>
    <recommendedName>
        <fullName evidence="1">HTH cro/C1-type domain-containing protein</fullName>
    </recommendedName>
</protein>